<dbReference type="EnsemblMetazoa" id="GAUT030259-RA">
    <property type="protein sequence ID" value="GAUT030259-PA"/>
    <property type="gene ID" value="GAUT030259"/>
</dbReference>
<dbReference type="AlphaFoldDB" id="A0A1A9V9M8"/>
<dbReference type="VEuPathDB" id="VectorBase:GAUT030259"/>
<dbReference type="Proteomes" id="UP000078200">
    <property type="component" value="Unassembled WGS sequence"/>
</dbReference>
<evidence type="ECO:0000313" key="2">
    <source>
        <dbReference type="Proteomes" id="UP000078200"/>
    </source>
</evidence>
<evidence type="ECO:0000313" key="1">
    <source>
        <dbReference type="EnsemblMetazoa" id="GAUT030259-PA"/>
    </source>
</evidence>
<keyword evidence="2" id="KW-1185">Reference proteome</keyword>
<organism evidence="1 2">
    <name type="scientific">Glossina austeni</name>
    <name type="common">Savannah tsetse fly</name>
    <dbReference type="NCBI Taxonomy" id="7395"/>
    <lineage>
        <taxon>Eukaryota</taxon>
        <taxon>Metazoa</taxon>
        <taxon>Ecdysozoa</taxon>
        <taxon>Arthropoda</taxon>
        <taxon>Hexapoda</taxon>
        <taxon>Insecta</taxon>
        <taxon>Pterygota</taxon>
        <taxon>Neoptera</taxon>
        <taxon>Endopterygota</taxon>
        <taxon>Diptera</taxon>
        <taxon>Brachycera</taxon>
        <taxon>Muscomorpha</taxon>
        <taxon>Hippoboscoidea</taxon>
        <taxon>Glossinidae</taxon>
        <taxon>Glossina</taxon>
    </lineage>
</organism>
<reference evidence="1" key="1">
    <citation type="submission" date="2020-05" db="UniProtKB">
        <authorList>
            <consortium name="EnsemblMetazoa"/>
        </authorList>
    </citation>
    <scope>IDENTIFICATION</scope>
    <source>
        <strain evidence="1">TTRI</strain>
    </source>
</reference>
<accession>A0A1A9V9M8</accession>
<proteinExistence type="predicted"/>
<protein>
    <submittedName>
        <fullName evidence="1">Uncharacterized protein</fullName>
    </submittedName>
</protein>
<sequence length="145" mass="16702">MRSSCKVNKYVPIRFLLIVIRELSSLFHFITGLGLPVARQRNDIFEPSRTITSLELSESSILGGTENDPDNEMMLISMFKHNLQKLCILQLKRDTVDVDCIPIEAIDNLFTIVDRCKKSLVSDTDNSRRDFRTYLSTRNNVQFDT</sequence>
<name>A0A1A9V9M8_GLOAU</name>